<proteinExistence type="predicted"/>
<dbReference type="Proteomes" id="UP001315278">
    <property type="component" value="Unassembled WGS sequence"/>
</dbReference>
<comment type="caution">
    <text evidence="1">The sequence shown here is derived from an EMBL/GenBank/DDBJ whole genome shotgun (WGS) entry which is preliminary data.</text>
</comment>
<reference evidence="2" key="1">
    <citation type="journal article" date="2021" name="ISME J.">
        <title>Evolutionary origin and ecological implication of a unique nif island in free-living Bradyrhizobium lineages.</title>
        <authorList>
            <person name="Tao J."/>
        </authorList>
    </citation>
    <scope>NUCLEOTIDE SEQUENCE [LARGE SCALE GENOMIC DNA]</scope>
    <source>
        <strain evidence="2">SZCCT0434</strain>
    </source>
</reference>
<keyword evidence="2" id="KW-1185">Reference proteome</keyword>
<name>A0ABS5FSN7_9BRAD</name>
<gene>
    <name evidence="1" type="ORF">JQ615_31160</name>
</gene>
<protein>
    <recommendedName>
        <fullName evidence="3">DUF1902 domain-containing protein</fullName>
    </recommendedName>
</protein>
<accession>A0ABS5FSN7</accession>
<evidence type="ECO:0000313" key="1">
    <source>
        <dbReference type="EMBL" id="MBR0799837.1"/>
    </source>
</evidence>
<evidence type="ECO:0008006" key="3">
    <source>
        <dbReference type="Google" id="ProtNLM"/>
    </source>
</evidence>
<dbReference type="EMBL" id="JAFCJH010000044">
    <property type="protein sequence ID" value="MBR0799837.1"/>
    <property type="molecule type" value="Genomic_DNA"/>
</dbReference>
<evidence type="ECO:0000313" key="2">
    <source>
        <dbReference type="Proteomes" id="UP001315278"/>
    </source>
</evidence>
<organism evidence="1 2">
    <name type="scientific">Bradyrhizobium jicamae</name>
    <dbReference type="NCBI Taxonomy" id="280332"/>
    <lineage>
        <taxon>Bacteria</taxon>
        <taxon>Pseudomonadati</taxon>
        <taxon>Pseudomonadota</taxon>
        <taxon>Alphaproteobacteria</taxon>
        <taxon>Hyphomicrobiales</taxon>
        <taxon>Nitrobacteraceae</taxon>
        <taxon>Bradyrhizobium</taxon>
    </lineage>
</organism>
<dbReference type="RefSeq" id="WP_212494485.1">
    <property type="nucleotide sequence ID" value="NZ_JAFCJH010000044.1"/>
</dbReference>
<sequence>MASEVHLVRVTTDDGGWRIWLAATDRDQAVDSVLEAIPEGWTASLMKNELSAADIAKLRMQPGEVREIPNDA</sequence>